<evidence type="ECO:0000256" key="2">
    <source>
        <dbReference type="SAM" id="Phobius"/>
    </source>
</evidence>
<evidence type="ECO:0000313" key="5">
    <source>
        <dbReference type="Proteomes" id="UP000001935"/>
    </source>
</evidence>
<dbReference type="HOGENOM" id="CLU_015767_1_2_7"/>
<dbReference type="CDD" id="cd00077">
    <property type="entry name" value="HDc"/>
    <property type="match status" value="1"/>
</dbReference>
<reference evidence="4 5" key="1">
    <citation type="submission" date="2006-01" db="EMBL/GenBank/DDBJ databases">
        <title>Complete sequence of Anaeromyxobacter dehalogenans 2CP-C.</title>
        <authorList>
            <consortium name="US DOE Joint Genome Institute"/>
            <person name="Copeland A."/>
            <person name="Lucas S."/>
            <person name="Lapidus A."/>
            <person name="Barry K."/>
            <person name="Detter J.C."/>
            <person name="Glavina T."/>
            <person name="Hammon N."/>
            <person name="Israni S."/>
            <person name="Pitluck S."/>
            <person name="Brettin T."/>
            <person name="Bruce D."/>
            <person name="Han C."/>
            <person name="Tapia R."/>
            <person name="Gilna P."/>
            <person name="Kiss H."/>
            <person name="Schmutz J."/>
            <person name="Larimer F."/>
            <person name="Land M."/>
            <person name="Kyrpides N."/>
            <person name="Anderson I."/>
            <person name="Sanford R.A."/>
            <person name="Ritalahti K.M."/>
            <person name="Thomas H.S."/>
            <person name="Kirby J.R."/>
            <person name="Zhulin I.B."/>
            <person name="Loeffler F.E."/>
            <person name="Richardson P."/>
        </authorList>
    </citation>
    <scope>NUCLEOTIDE SEQUENCE [LARGE SCALE GENOMIC DNA]</scope>
    <source>
        <strain evidence="4 5">2CP-C</strain>
    </source>
</reference>
<feature type="compositionally biased region" description="Low complexity" evidence="1">
    <location>
        <begin position="9"/>
        <end position="23"/>
    </location>
</feature>
<protein>
    <submittedName>
        <fullName evidence="4">Metal dependent phosphohydrolase</fullName>
    </submittedName>
</protein>
<feature type="transmembrane region" description="Helical" evidence="2">
    <location>
        <begin position="392"/>
        <end position="410"/>
    </location>
</feature>
<dbReference type="Gene3D" id="1.10.3210.10">
    <property type="entry name" value="Hypothetical protein af1432"/>
    <property type="match status" value="1"/>
</dbReference>
<feature type="domain" description="HD/PDEase" evidence="3">
    <location>
        <begin position="552"/>
        <end position="714"/>
    </location>
</feature>
<dbReference type="SUPFAM" id="SSF109604">
    <property type="entry name" value="HD-domain/PDEase-like"/>
    <property type="match status" value="1"/>
</dbReference>
<dbReference type="Pfam" id="PF07698">
    <property type="entry name" value="7TM-7TMR_HD"/>
    <property type="match status" value="1"/>
</dbReference>
<dbReference type="AlphaFoldDB" id="Q2ILG0"/>
<keyword evidence="2" id="KW-0812">Transmembrane</keyword>
<dbReference type="InterPro" id="IPR011621">
    <property type="entry name" value="Metal-dep_PHydrolase_7TM_intra"/>
</dbReference>
<accession>Q2ILG0</accession>
<dbReference type="GO" id="GO:0016787">
    <property type="term" value="F:hydrolase activity"/>
    <property type="evidence" value="ECO:0007669"/>
    <property type="project" value="UniProtKB-KW"/>
</dbReference>
<dbReference type="eggNOG" id="COG1480">
    <property type="taxonomic scope" value="Bacteria"/>
</dbReference>
<sequence length="782" mass="83541">MRLSHAVSGPPTDTPAAGGPPAADRVDWPGRLMRALLVAAVSAAAGWLLAPSAAHRLPGPEALGTPAPATIKADRDYDIVDEEATARRRAEAAAAERPVYHQDAGAADEAVARVHAAFELMRDEERALRDDGRGARDAAALERRYAAQRDAFVSRLQVLVRDGDLTALGTTRFSEVAERQLADLARGALAGLVIEDRKLLPAAPDAGFVVRTLRGGRPEREQAFADASQVRDVAEAREELARTAAARLEKEPGAVRAAMARTAEAMVRPTLVYDQAETERRRYDAAARVKPVAIPVKRGEKIIGDGERIEKRHLLVFDGIRAQRKGEDLGSVRIGGAVVVALLVSLLWRFARRNVARFRPARRDALLLSLLYLGSLAAGFLGFAVVDALHERFPYVPAVALQYLVPFAAGAMIVRQVLAAETALLFALAMGLAAGLLAGQSLAYALFATLTSVAAAGLVRNNRDRAGLFRAGLGVGLVGAAVVAALGLYAGRAGAEVLLSAVGALVGGAVLLPIAVVGLLPVVEGVFGYVTDVKLLELANLNHPALKELIVQSPGTYHHSILMGSLVEAGAQAIGANPLLARVCAYYHDLGKIRNPLYFAENQRGGENRHDALAPSMSALIVKRHVTDGLELARHWRLPRVVQDAIAQHHGTRHVGYFWGKAQRLADEGGGRPAPLDEALFRYPGPKPQTREAALVMIADACEASARALEDPTADSLRALVAKRINEVFGEGQLDECALTLRDLNAISGAMVRALEAIYHTRPEYPDRRRDDGPAVHLVAKP</sequence>
<evidence type="ECO:0000313" key="4">
    <source>
        <dbReference type="EMBL" id="ABC82490.1"/>
    </source>
</evidence>
<name>Q2ILG0_ANADE</name>
<feature type="transmembrane region" description="Helical" evidence="2">
    <location>
        <begin position="363"/>
        <end position="386"/>
    </location>
</feature>
<dbReference type="OrthoDB" id="9806952at2"/>
<evidence type="ECO:0000256" key="1">
    <source>
        <dbReference type="SAM" id="MobiDB-lite"/>
    </source>
</evidence>
<dbReference type="NCBIfam" id="TIGR00277">
    <property type="entry name" value="HDIG"/>
    <property type="match status" value="1"/>
</dbReference>
<dbReference type="InterPro" id="IPR006674">
    <property type="entry name" value="HD_domain"/>
</dbReference>
<dbReference type="EMBL" id="CP000251">
    <property type="protein sequence ID" value="ABC82490.1"/>
    <property type="molecule type" value="Genomic_DNA"/>
</dbReference>
<dbReference type="KEGG" id="ade:Adeh_2720"/>
<feature type="transmembrane region" description="Helical" evidence="2">
    <location>
        <begin position="332"/>
        <end position="351"/>
    </location>
</feature>
<dbReference type="Pfam" id="PF01966">
    <property type="entry name" value="HD"/>
    <property type="match status" value="1"/>
</dbReference>
<dbReference type="PANTHER" id="PTHR36442:SF1">
    <property type="entry name" value="CYCLIC-DI-AMP PHOSPHODIESTERASE PGPH"/>
    <property type="match status" value="1"/>
</dbReference>
<feature type="transmembrane region" description="Helical" evidence="2">
    <location>
        <begin position="471"/>
        <end position="491"/>
    </location>
</feature>
<dbReference type="InterPro" id="IPR006675">
    <property type="entry name" value="HDIG_dom"/>
</dbReference>
<evidence type="ECO:0000259" key="3">
    <source>
        <dbReference type="SMART" id="SM00471"/>
    </source>
</evidence>
<dbReference type="PANTHER" id="PTHR36442">
    <property type="entry name" value="CYCLIC-DI-AMP PHOSPHODIESTERASE PGPH"/>
    <property type="match status" value="1"/>
</dbReference>
<dbReference type="STRING" id="290397.Adeh_2720"/>
<dbReference type="Pfam" id="PF07697">
    <property type="entry name" value="7TMR-HDED"/>
    <property type="match status" value="1"/>
</dbReference>
<keyword evidence="2" id="KW-0472">Membrane</keyword>
<dbReference type="InterPro" id="IPR011624">
    <property type="entry name" value="Metal-dep_PHydrolase_7TM_extra"/>
</dbReference>
<gene>
    <name evidence="4" type="ordered locus">Adeh_2720</name>
</gene>
<dbReference type="SMART" id="SM00471">
    <property type="entry name" value="HDc"/>
    <property type="match status" value="1"/>
</dbReference>
<dbReference type="Proteomes" id="UP000001935">
    <property type="component" value="Chromosome"/>
</dbReference>
<organism evidence="4 5">
    <name type="scientific">Anaeromyxobacter dehalogenans (strain 2CP-C)</name>
    <dbReference type="NCBI Taxonomy" id="290397"/>
    <lineage>
        <taxon>Bacteria</taxon>
        <taxon>Pseudomonadati</taxon>
        <taxon>Myxococcota</taxon>
        <taxon>Myxococcia</taxon>
        <taxon>Myxococcales</taxon>
        <taxon>Cystobacterineae</taxon>
        <taxon>Anaeromyxobacteraceae</taxon>
        <taxon>Anaeromyxobacter</taxon>
    </lineage>
</organism>
<feature type="transmembrane region" description="Helical" evidence="2">
    <location>
        <begin position="497"/>
        <end position="520"/>
    </location>
</feature>
<feature type="region of interest" description="Disordered" evidence="1">
    <location>
        <begin position="1"/>
        <end position="23"/>
    </location>
</feature>
<dbReference type="InterPro" id="IPR052722">
    <property type="entry name" value="PgpH_phosphodiesterase"/>
</dbReference>
<proteinExistence type="predicted"/>
<keyword evidence="4" id="KW-0378">Hydrolase</keyword>
<dbReference type="InterPro" id="IPR003607">
    <property type="entry name" value="HD/PDEase_dom"/>
</dbReference>
<feature type="transmembrane region" description="Helical" evidence="2">
    <location>
        <begin position="417"/>
        <end position="436"/>
    </location>
</feature>
<keyword evidence="2" id="KW-1133">Transmembrane helix</keyword>